<evidence type="ECO:0000313" key="2">
    <source>
        <dbReference type="EMBL" id="KGN75639.1"/>
    </source>
</evidence>
<keyword evidence="1" id="KW-0472">Membrane</keyword>
<feature type="transmembrane region" description="Helical" evidence="1">
    <location>
        <begin position="104"/>
        <end position="123"/>
    </location>
</feature>
<dbReference type="Proteomes" id="UP000030103">
    <property type="component" value="Unassembled WGS sequence"/>
</dbReference>
<dbReference type="OrthoDB" id="1120636at2"/>
<keyword evidence="1" id="KW-0812">Transmembrane</keyword>
<sequence>MKQELLSVGKVSRVVDGMVSVLVEQRSACAGCHAAGFCSSADCKERILDINMPSGDFKPGDMVNIYAVPSMGRKAVFLSFVIPILLLLITVFVCTLFFRLNDGISALMSLVSVTVYYLLLRLAEPRLRNTMRYSIEKINA</sequence>
<feature type="transmembrane region" description="Helical" evidence="1">
    <location>
        <begin position="75"/>
        <end position="98"/>
    </location>
</feature>
<reference evidence="2 4" key="1">
    <citation type="submission" date="2014-09" db="EMBL/GenBank/DDBJ databases">
        <title>Draft Genome Sequence of Porphyromonas macacae COT-192_OH2859.</title>
        <authorList>
            <person name="Wallis C."/>
            <person name="Deusch O."/>
            <person name="O'Flynn C."/>
            <person name="Davis I."/>
            <person name="Horsfall A."/>
            <person name="Kirkwood N."/>
            <person name="Harris S."/>
            <person name="Eisen J.A."/>
            <person name="Coil D.A."/>
            <person name="Darling A.E."/>
            <person name="Jospin G."/>
            <person name="Alexiev A."/>
        </authorList>
    </citation>
    <scope>NUCLEOTIDE SEQUENCE [LARGE SCALE GENOMIC DNA]</scope>
    <source>
        <strain evidence="4">COT-192 OH2859</strain>
        <strain evidence="2">COT-192_OH2859</strain>
    </source>
</reference>
<keyword evidence="1" id="KW-1133">Transmembrane helix</keyword>
<dbReference type="EMBL" id="JRFA01000004">
    <property type="protein sequence ID" value="KGN75639.1"/>
    <property type="molecule type" value="Genomic_DNA"/>
</dbReference>
<evidence type="ECO:0000313" key="4">
    <source>
        <dbReference type="Proteomes" id="UP000030103"/>
    </source>
</evidence>
<dbReference type="AlphaFoldDB" id="A0A0A2EGT3"/>
<gene>
    <name evidence="2" type="ORF">HQ47_01490</name>
    <name evidence="3" type="ORF">NCTC11632_01049</name>
</gene>
<name>A0A0A2EGT3_9PORP</name>
<dbReference type="EMBL" id="UGTF01000002">
    <property type="protein sequence ID" value="SUB88960.1"/>
    <property type="molecule type" value="Genomic_DNA"/>
</dbReference>
<dbReference type="InterPro" id="IPR007359">
    <property type="entry name" value="SigmaE_reg_RseC_MucC"/>
</dbReference>
<dbReference type="eggNOG" id="COG3086">
    <property type="taxonomic scope" value="Bacteria"/>
</dbReference>
<accession>A0A0A2EGT3</accession>
<protein>
    <submittedName>
        <fullName evidence="3">Positive regulator of sigma E activity</fullName>
    </submittedName>
</protein>
<proteinExistence type="predicted"/>
<evidence type="ECO:0000313" key="3">
    <source>
        <dbReference type="EMBL" id="SUB88960.1"/>
    </source>
</evidence>
<evidence type="ECO:0000313" key="5">
    <source>
        <dbReference type="Proteomes" id="UP000254156"/>
    </source>
</evidence>
<dbReference type="STRING" id="28115.HQ47_01490"/>
<dbReference type="Pfam" id="PF04246">
    <property type="entry name" value="RseC_MucC"/>
    <property type="match status" value="1"/>
</dbReference>
<evidence type="ECO:0000256" key="1">
    <source>
        <dbReference type="SAM" id="Phobius"/>
    </source>
</evidence>
<organism evidence="2 4">
    <name type="scientific">Porphyromonas macacae</name>
    <dbReference type="NCBI Taxonomy" id="28115"/>
    <lineage>
        <taxon>Bacteria</taxon>
        <taxon>Pseudomonadati</taxon>
        <taxon>Bacteroidota</taxon>
        <taxon>Bacteroidia</taxon>
        <taxon>Bacteroidales</taxon>
        <taxon>Porphyromonadaceae</taxon>
        <taxon>Porphyromonas</taxon>
    </lineage>
</organism>
<dbReference type="PANTHER" id="PTHR35867">
    <property type="entry name" value="PROTEIN RSEC"/>
    <property type="match status" value="1"/>
</dbReference>
<keyword evidence="4" id="KW-1185">Reference proteome</keyword>
<dbReference type="PANTHER" id="PTHR35867:SF1">
    <property type="entry name" value="PROTEIN RSEC"/>
    <property type="match status" value="1"/>
</dbReference>
<dbReference type="Proteomes" id="UP000254156">
    <property type="component" value="Unassembled WGS sequence"/>
</dbReference>
<reference evidence="3 5" key="2">
    <citation type="submission" date="2018-06" db="EMBL/GenBank/DDBJ databases">
        <authorList>
            <consortium name="Pathogen Informatics"/>
            <person name="Doyle S."/>
        </authorList>
    </citation>
    <scope>NUCLEOTIDE SEQUENCE [LARGE SCALE GENOMIC DNA]</scope>
    <source>
        <strain evidence="3 5">NCTC11632</strain>
    </source>
</reference>
<dbReference type="RefSeq" id="WP_025003618.1">
    <property type="nucleotide sequence ID" value="NZ_JBGYTE010000008.1"/>
</dbReference>